<dbReference type="Proteomes" id="UP000749646">
    <property type="component" value="Unassembled WGS sequence"/>
</dbReference>
<sequence length="104" mass="11613">SSKTGIESIKAAVTYKSERVIVSPQNSAFRVASKDGQTLAQINFCANNYLGLADPHCTLKEVPFICGTQIKTLSFQTHGIRLCNPKRFRYKNCDMTDLEARLQD</sequence>
<evidence type="ECO:0000313" key="2">
    <source>
        <dbReference type="Proteomes" id="UP000749646"/>
    </source>
</evidence>
<dbReference type="InterPro" id="IPR015422">
    <property type="entry name" value="PyrdxlP-dep_Trfase_small"/>
</dbReference>
<gene>
    <name evidence="1" type="ORF">BGZ65_010824</name>
</gene>
<comment type="caution">
    <text evidence="1">The sequence shown here is derived from an EMBL/GenBank/DDBJ whole genome shotgun (WGS) entry which is preliminary data.</text>
</comment>
<dbReference type="OrthoDB" id="10263824at2759"/>
<feature type="non-terminal residue" evidence="1">
    <location>
        <position position="104"/>
    </location>
</feature>
<proteinExistence type="predicted"/>
<dbReference type="EMBL" id="JAAAHW010011145">
    <property type="protein sequence ID" value="KAF9920917.1"/>
    <property type="molecule type" value="Genomic_DNA"/>
</dbReference>
<accession>A0A9P6IID3</accession>
<dbReference type="Gene3D" id="3.90.1150.10">
    <property type="entry name" value="Aspartate Aminotransferase, domain 1"/>
    <property type="match status" value="1"/>
</dbReference>
<dbReference type="AlphaFoldDB" id="A0A9P6IID3"/>
<name>A0A9P6IID3_9FUNG</name>
<protein>
    <recommendedName>
        <fullName evidence="3">Glycine C-acetyltransferase</fullName>
    </recommendedName>
</protein>
<keyword evidence="2" id="KW-1185">Reference proteome</keyword>
<organism evidence="1 2">
    <name type="scientific">Modicella reniformis</name>
    <dbReference type="NCBI Taxonomy" id="1440133"/>
    <lineage>
        <taxon>Eukaryota</taxon>
        <taxon>Fungi</taxon>
        <taxon>Fungi incertae sedis</taxon>
        <taxon>Mucoromycota</taxon>
        <taxon>Mortierellomycotina</taxon>
        <taxon>Mortierellomycetes</taxon>
        <taxon>Mortierellales</taxon>
        <taxon>Mortierellaceae</taxon>
        <taxon>Modicella</taxon>
    </lineage>
</organism>
<evidence type="ECO:0008006" key="3">
    <source>
        <dbReference type="Google" id="ProtNLM"/>
    </source>
</evidence>
<reference evidence="1" key="1">
    <citation type="journal article" date="2020" name="Fungal Divers.">
        <title>Resolving the Mortierellaceae phylogeny through synthesis of multi-gene phylogenetics and phylogenomics.</title>
        <authorList>
            <person name="Vandepol N."/>
            <person name="Liber J."/>
            <person name="Desiro A."/>
            <person name="Na H."/>
            <person name="Kennedy M."/>
            <person name="Barry K."/>
            <person name="Grigoriev I.V."/>
            <person name="Miller A.N."/>
            <person name="O'Donnell K."/>
            <person name="Stajich J.E."/>
            <person name="Bonito G."/>
        </authorList>
    </citation>
    <scope>NUCLEOTIDE SEQUENCE</scope>
    <source>
        <strain evidence="1">MES-2147</strain>
    </source>
</reference>
<evidence type="ECO:0000313" key="1">
    <source>
        <dbReference type="EMBL" id="KAF9920917.1"/>
    </source>
</evidence>
<feature type="non-terminal residue" evidence="1">
    <location>
        <position position="1"/>
    </location>
</feature>